<proteinExistence type="predicted"/>
<dbReference type="GeneID" id="77677239"/>
<sequence>MTETKKSTHSMRKKIKTAIKKFTVGKKALKATEAPKNDDISDEEAKITELEETWVSAAPYSGQYDRKPHIIAFLSKIEARTEIDSERIDIFAQEAKGEISQWWVRLTVKPQKWKDLRSWVIEDMDGIEGIKRLREGQTRNSNYY</sequence>
<comment type="caution">
    <text evidence="1">The sequence shown here is derived from an EMBL/GenBank/DDBJ whole genome shotgun (WGS) entry which is preliminary data.</text>
</comment>
<dbReference type="EMBL" id="AKIJ01000005">
    <property type="protein sequence ID" value="KFG25491.1"/>
    <property type="molecule type" value="Genomic_DNA"/>
</dbReference>
<dbReference type="RefSeq" id="XP_052904046.1">
    <property type="nucleotide sequence ID" value="XM_053049875.1"/>
</dbReference>
<dbReference type="OrthoDB" id="2187371at2759"/>
<reference evidence="1 2" key="1">
    <citation type="journal article" date="2014" name="Genome Announc.">
        <title>Genome Sequence of the Microsporidian Species Nematocida sp1 Strain ERTm6 (ATCC PRA-372).</title>
        <authorList>
            <person name="Bakowski M.A."/>
            <person name="Priest M."/>
            <person name="Young S."/>
            <person name="Cuomo C.A."/>
            <person name="Troemel E.R."/>
        </authorList>
    </citation>
    <scope>NUCLEOTIDE SEQUENCE [LARGE SCALE GENOMIC DNA]</scope>
    <source>
        <strain evidence="1 2">ERTm6</strain>
    </source>
</reference>
<gene>
    <name evidence="1" type="ORF">NESG_02266</name>
</gene>
<organism evidence="1 2">
    <name type="scientific">Nematocida ausubeli (strain ATCC PRA-371 / ERTm2)</name>
    <name type="common">Nematode killer fungus</name>
    <dbReference type="NCBI Taxonomy" id="1913371"/>
    <lineage>
        <taxon>Eukaryota</taxon>
        <taxon>Fungi</taxon>
        <taxon>Fungi incertae sedis</taxon>
        <taxon>Microsporidia</taxon>
        <taxon>Nematocida</taxon>
    </lineage>
</organism>
<name>A0A086J023_NEMA1</name>
<keyword evidence="2" id="KW-1185">Reference proteome</keyword>
<protein>
    <submittedName>
        <fullName evidence="1">Uncharacterized protein</fullName>
    </submittedName>
</protein>
<accession>A0A086J023</accession>
<dbReference type="AlphaFoldDB" id="A0A086J023"/>
<evidence type="ECO:0000313" key="1">
    <source>
        <dbReference type="EMBL" id="KFG25491.1"/>
    </source>
</evidence>
<dbReference type="Proteomes" id="UP000054524">
    <property type="component" value="Unassembled WGS sequence"/>
</dbReference>
<evidence type="ECO:0000313" key="2">
    <source>
        <dbReference type="Proteomes" id="UP000054524"/>
    </source>
</evidence>
<dbReference type="HOGENOM" id="CLU_1796982_0_0_1"/>